<gene>
    <name evidence="1" type="ORF">WSS_A35798</name>
</gene>
<name>K8XAD0_RHOOP</name>
<evidence type="ECO:0000313" key="2">
    <source>
        <dbReference type="Proteomes" id="UP000005951"/>
    </source>
</evidence>
<reference evidence="1 2" key="1">
    <citation type="journal article" date="2013" name="Genome Announc.">
        <title>Draft Genome Sequence of Rhodococcus opacus Strain M213 Shows a Diverse Catabolic Potential.</title>
        <authorList>
            <person name="Pathak A."/>
            <person name="Green S.J."/>
            <person name="Ogram A."/>
            <person name="Chauhan A."/>
        </authorList>
    </citation>
    <scope>NUCLEOTIDE SEQUENCE [LARGE SCALE GENOMIC DNA]</scope>
    <source>
        <strain evidence="1 2">M213</strain>
    </source>
</reference>
<organism evidence="1 2">
    <name type="scientific">Rhodococcus opacus M213</name>
    <dbReference type="NCBI Taxonomy" id="1129896"/>
    <lineage>
        <taxon>Bacteria</taxon>
        <taxon>Bacillati</taxon>
        <taxon>Actinomycetota</taxon>
        <taxon>Actinomycetes</taxon>
        <taxon>Mycobacteriales</taxon>
        <taxon>Nocardiaceae</taxon>
        <taxon>Rhodococcus</taxon>
    </lineage>
</organism>
<protein>
    <submittedName>
        <fullName evidence="1">Uncharacterized protein</fullName>
    </submittedName>
</protein>
<accession>K8XAD0</accession>
<dbReference type="Proteomes" id="UP000005951">
    <property type="component" value="Unassembled WGS sequence"/>
</dbReference>
<dbReference type="EMBL" id="AJYC02000133">
    <property type="protein sequence ID" value="EKT77801.1"/>
    <property type="molecule type" value="Genomic_DNA"/>
</dbReference>
<comment type="caution">
    <text evidence="1">The sequence shown here is derived from an EMBL/GenBank/DDBJ whole genome shotgun (WGS) entry which is preliminary data.</text>
</comment>
<sequence length="52" mass="5179">MDEELALAAPARAYGDWRGALGLPDLAGRARTLLPQTAGGRAAGDTDSGPGA</sequence>
<proteinExistence type="predicted"/>
<evidence type="ECO:0000313" key="1">
    <source>
        <dbReference type="EMBL" id="EKT77801.1"/>
    </source>
</evidence>
<dbReference type="AlphaFoldDB" id="K8XAD0"/>